<reference evidence="4" key="3">
    <citation type="submission" date="2020-09" db="EMBL/GenBank/DDBJ databases">
        <authorList>
            <consortium name="NCBI Pathogen Detection Project"/>
        </authorList>
    </citation>
    <scope>NUCLEOTIDE SEQUENCE</scope>
    <source>
        <strain evidence="4">O50</strain>
    </source>
</reference>
<accession>A0A0K2CS92</accession>
<dbReference type="GeneID" id="39724791"/>
<evidence type="ECO:0000313" key="5">
    <source>
        <dbReference type="EMBL" id="MDW2760999.1"/>
    </source>
</evidence>
<keyword evidence="2" id="KW-0614">Plasmid</keyword>
<protein>
    <submittedName>
        <fullName evidence="3">Plasmid SOS inhibition protein A</fullName>
    </submittedName>
    <submittedName>
        <fullName evidence="2">Protein psia</fullName>
    </submittedName>
</protein>
<dbReference type="Pfam" id="PF06952">
    <property type="entry name" value="PsiA"/>
    <property type="match status" value="1"/>
</dbReference>
<evidence type="ECO:0000313" key="2">
    <source>
        <dbReference type="EMBL" id="ALA08751.1"/>
    </source>
</evidence>
<name>A0A0K2CS92_CITFR</name>
<dbReference type="EMBL" id="JAWPBU010000034">
    <property type="protein sequence ID" value="MDW2760999.1"/>
    <property type="molecule type" value="Genomic_DNA"/>
</dbReference>
<sequence>MSIPRHLSLVTQLPEREAALRAIMHVEETTQKDRRFGNPPHPYARAFFRFLCGSSKISGRAINQVRGVYWYKDDKVPLAQYEEAFDTLIRSRGRHCYSPLDTSMVTSLFPEQAFSVGERQASRYQREDDLYSRQEARREREREEKYDNLTGQAEIDLAFHTPETIRTWYAHWSQQDIRDYDLEKMLWAWTERCPSLASLVRGYNLSALEVVLDVHDVAGASSPEERELERWMVPNKITLREVWP</sequence>
<reference evidence="5" key="5">
    <citation type="submission" date="2023-10" db="EMBL/GenBank/DDBJ databases">
        <title>Fecal carriage and genetic characteristics of carbapenem-resistant Enterobacterales among healthy adults from four provinces of China.</title>
        <authorList>
            <person name="Li Y."/>
            <person name="Zhang R."/>
        </authorList>
    </citation>
    <scope>NUCLEOTIDE SEQUENCE</scope>
    <source>
        <strain evidence="5">HN-136</strain>
    </source>
</reference>
<evidence type="ECO:0000313" key="3">
    <source>
        <dbReference type="EMBL" id="EHT9942179.1"/>
    </source>
</evidence>
<reference evidence="3" key="4">
    <citation type="submission" date="2021-07" db="EMBL/GenBank/DDBJ databases">
        <authorList>
            <consortium name="Clinical and Environmental Microbiology Branch: Whole genome sequencing antimicrobial resistance pathogens in the healthcare setting"/>
        </authorList>
    </citation>
    <scope>NUCLEOTIDE SEQUENCE</scope>
    <source>
        <strain evidence="3">2021DK-00049</strain>
    </source>
</reference>
<dbReference type="InterPro" id="IPR009713">
    <property type="entry name" value="Uncharacterised_PsiA"/>
</dbReference>
<evidence type="ECO:0000313" key="4">
    <source>
        <dbReference type="EMBL" id="HAT3900757.1"/>
    </source>
</evidence>
<gene>
    <name evidence="2" type="primary">psiA</name>
    <name evidence="4" type="ORF">I9Y29_005263</name>
    <name evidence="3" type="ORF">KY227_005355</name>
    <name evidence="2" type="ORF">p112298KPC_072</name>
    <name evidence="5" type="ORF">RYZ67_21305</name>
</gene>
<proteinExistence type="predicted"/>
<feature type="region of interest" description="Disordered" evidence="1">
    <location>
        <begin position="125"/>
        <end position="144"/>
    </location>
</feature>
<dbReference type="EMBL" id="ABBJDF010000052">
    <property type="protein sequence ID" value="EHT9942179.1"/>
    <property type="molecule type" value="Genomic_DNA"/>
</dbReference>
<reference evidence="2" key="1">
    <citation type="journal article" date="2015" name="J. Antimicrob. Chemother.">
        <title>Coexistence of a novel KPC-2-encoding MDR plasmid and an NDM-1-encoding pNDM-HN380-like plasmid in a clinical isolate of Citrobacter freundii.</title>
        <authorList>
            <person name="Feng J."/>
            <person name="Qiu Y."/>
            <person name="Yin Z."/>
            <person name="Chen W."/>
            <person name="Yang H."/>
            <person name="Yang W."/>
            <person name="Wang J."/>
            <person name="Gao Y."/>
            <person name="Zhou D."/>
        </authorList>
    </citation>
    <scope>NUCLEOTIDE SEQUENCE</scope>
    <source>
        <strain evidence="2">112298</strain>
        <plasmid evidence="2">p112298-KPC</plasmid>
    </source>
</reference>
<dbReference type="RefSeq" id="WP_048227664.1">
    <property type="nucleotide sequence ID" value="NZ_CM008470.1"/>
</dbReference>
<geneLocation type="plasmid" evidence="2">
    <name>p112298-KPC</name>
</geneLocation>
<dbReference type="AlphaFoldDB" id="A0A0K2CS92"/>
<evidence type="ECO:0000256" key="1">
    <source>
        <dbReference type="SAM" id="MobiDB-lite"/>
    </source>
</evidence>
<dbReference type="EMBL" id="KP987215">
    <property type="protein sequence ID" value="ALA08751.1"/>
    <property type="molecule type" value="Genomic_DNA"/>
</dbReference>
<dbReference type="EMBL" id="DACSXJ010000073">
    <property type="protein sequence ID" value="HAT3900757.1"/>
    <property type="molecule type" value="Genomic_DNA"/>
</dbReference>
<dbReference type="Proteomes" id="UP000855471">
    <property type="component" value="Unassembled WGS sequence"/>
</dbReference>
<reference evidence="4" key="2">
    <citation type="journal article" date="2018" name="Genome Biol.">
        <title>SKESA: strategic k-mer extension for scrupulous assemblies.</title>
        <authorList>
            <person name="Souvorov A."/>
            <person name="Agarwala R."/>
            <person name="Lipman D.J."/>
        </authorList>
    </citation>
    <scope>NUCLEOTIDE SEQUENCE</scope>
    <source>
        <strain evidence="4">O50</strain>
    </source>
</reference>
<organism evidence="2">
    <name type="scientific">Citrobacter freundii</name>
    <dbReference type="NCBI Taxonomy" id="546"/>
    <lineage>
        <taxon>Bacteria</taxon>
        <taxon>Pseudomonadati</taxon>
        <taxon>Pseudomonadota</taxon>
        <taxon>Gammaproteobacteria</taxon>
        <taxon>Enterobacterales</taxon>
        <taxon>Enterobacteriaceae</taxon>
        <taxon>Citrobacter</taxon>
        <taxon>Citrobacter freundii complex</taxon>
    </lineage>
</organism>
<dbReference type="Proteomes" id="UP001278087">
    <property type="component" value="Unassembled WGS sequence"/>
</dbReference>